<dbReference type="GO" id="GO:0030288">
    <property type="term" value="C:outer membrane-bounded periplasmic space"/>
    <property type="evidence" value="ECO:0007669"/>
    <property type="project" value="TreeGrafter"/>
</dbReference>
<gene>
    <name evidence="2" type="ORF">ERS852448_00481</name>
</gene>
<dbReference type="Gene3D" id="3.40.630.40">
    <property type="entry name" value="Zn-dependent exopeptidases"/>
    <property type="match status" value="1"/>
</dbReference>
<protein>
    <submittedName>
        <fullName evidence="2">N-acetylmuramoyl-L-alanine amidase CwlD</fullName>
    </submittedName>
</protein>
<organism evidence="2 3">
    <name type="scientific">Eubacterium ramulus</name>
    <dbReference type="NCBI Taxonomy" id="39490"/>
    <lineage>
        <taxon>Bacteria</taxon>
        <taxon>Bacillati</taxon>
        <taxon>Bacillota</taxon>
        <taxon>Clostridia</taxon>
        <taxon>Eubacteriales</taxon>
        <taxon>Eubacteriaceae</taxon>
        <taxon>Eubacterium</taxon>
    </lineage>
</organism>
<feature type="domain" description="MurNAc-LAA" evidence="1">
    <location>
        <begin position="67"/>
        <end position="181"/>
    </location>
</feature>
<dbReference type="PANTHER" id="PTHR30404">
    <property type="entry name" value="N-ACETYLMURAMOYL-L-ALANINE AMIDASE"/>
    <property type="match status" value="1"/>
</dbReference>
<evidence type="ECO:0000313" key="2">
    <source>
        <dbReference type="EMBL" id="CUM78588.1"/>
    </source>
</evidence>
<dbReference type="SMART" id="SM00646">
    <property type="entry name" value="Ami_3"/>
    <property type="match status" value="1"/>
</dbReference>
<sequence>MAAISIHAGHNPAGKTACGAVGLLDESKENRLIVEEVISILSSYGWIVYNDTVDNGSSQNDVLNKIVAKTNAHSVAFSISFHLNSGRNDYPGDGRIGGFEVWVNAMNKGKPELAERIRTNMRGLGFTDRGTKISKKLKVLNKTNAPALLLEICFVDDRDDHNLYQKVGYKAIAKAVAYAIMNKPMQEVEMNKVTGRVADQAAADGNWYYYENGQIVNKTTVAPNENGWWFVRDGKVDFTYTGIAQNENGWWRIVNGKVDFNCNSVESNEYGWWKLSGGKVDFGFTGIAGNQYGAWFVRNGKVDFDYSGNITARVEKGRVIV</sequence>
<dbReference type="Pfam" id="PF21540">
    <property type="entry name" value="Choline_bind_4"/>
    <property type="match status" value="4"/>
</dbReference>
<dbReference type="RefSeq" id="WP_055289183.1">
    <property type="nucleotide sequence ID" value="NZ_CP173382.1"/>
</dbReference>
<dbReference type="Pfam" id="PF01520">
    <property type="entry name" value="Amidase_3"/>
    <property type="match status" value="1"/>
</dbReference>
<name>A0A173RN20_EUBRA</name>
<dbReference type="InterPro" id="IPR050695">
    <property type="entry name" value="N-acetylmuramoyl_amidase_3"/>
</dbReference>
<dbReference type="InterPro" id="IPR002508">
    <property type="entry name" value="MurNAc-LAA_cat"/>
</dbReference>
<dbReference type="AlphaFoldDB" id="A0A173RN20"/>
<dbReference type="SUPFAM" id="SSF53187">
    <property type="entry name" value="Zn-dependent exopeptidases"/>
    <property type="match status" value="1"/>
</dbReference>
<dbReference type="STRING" id="39490.ERS852448_00481"/>
<proteinExistence type="predicted"/>
<dbReference type="InterPro" id="IPR048713">
    <property type="entry name" value="Choline_bind_rpt"/>
</dbReference>
<dbReference type="OrthoDB" id="5344211at2"/>
<dbReference type="GeneID" id="97391160"/>
<evidence type="ECO:0000259" key="1">
    <source>
        <dbReference type="SMART" id="SM00646"/>
    </source>
</evidence>
<dbReference type="GO" id="GO:0009253">
    <property type="term" value="P:peptidoglycan catabolic process"/>
    <property type="evidence" value="ECO:0007669"/>
    <property type="project" value="InterPro"/>
</dbReference>
<dbReference type="CDD" id="cd02696">
    <property type="entry name" value="MurNAc-LAA"/>
    <property type="match status" value="1"/>
</dbReference>
<dbReference type="PANTHER" id="PTHR30404:SF8">
    <property type="entry name" value="AUTOLYSIN PH-RELATED"/>
    <property type="match status" value="1"/>
</dbReference>
<reference evidence="2 3" key="1">
    <citation type="submission" date="2015-09" db="EMBL/GenBank/DDBJ databases">
        <authorList>
            <consortium name="Pathogen Informatics"/>
        </authorList>
    </citation>
    <scope>NUCLEOTIDE SEQUENCE [LARGE SCALE GENOMIC DNA]</scope>
    <source>
        <strain evidence="2 3">2789STDY5608891</strain>
    </source>
</reference>
<dbReference type="EMBL" id="CYYA01000002">
    <property type="protein sequence ID" value="CUM78588.1"/>
    <property type="molecule type" value="Genomic_DNA"/>
</dbReference>
<dbReference type="Proteomes" id="UP000095492">
    <property type="component" value="Unassembled WGS sequence"/>
</dbReference>
<accession>A0A173RN20</accession>
<evidence type="ECO:0000313" key="3">
    <source>
        <dbReference type="Proteomes" id="UP000095492"/>
    </source>
</evidence>
<dbReference type="GO" id="GO:0008745">
    <property type="term" value="F:N-acetylmuramoyl-L-alanine amidase activity"/>
    <property type="evidence" value="ECO:0007669"/>
    <property type="project" value="InterPro"/>
</dbReference>